<evidence type="ECO:0000256" key="4">
    <source>
        <dbReference type="PROSITE-ProRule" id="PRU00433"/>
    </source>
</evidence>
<keyword evidence="5" id="KW-0732">Signal</keyword>
<evidence type="ECO:0000313" key="8">
    <source>
        <dbReference type="Proteomes" id="UP000241222"/>
    </source>
</evidence>
<dbReference type="AlphaFoldDB" id="A0A2T3J3I8"/>
<sequence length="200" mass="22817">MLRQRRGKMKVTCRIPCMQPIINVFATLALLTSYIAPASAQSQPVCCNDRWDPKWTQREMWGPSMMNNKQRQRMTRHWTFMHSSIPQEYLSVKNPFTQNPDAVREGGKLYQQKCSTCHGAQGLGDGDIANSLNPSPALLAYMIQMPMAIDEYLLWSISDGGQAFGTDMPAYKDQLSRESMWKIITFMRAGFPSEAQRNNK</sequence>
<dbReference type="Gene3D" id="1.10.760.10">
    <property type="entry name" value="Cytochrome c-like domain"/>
    <property type="match status" value="1"/>
</dbReference>
<organism evidence="7 8">
    <name type="scientific">Photobacterium lutimaris</name>
    <dbReference type="NCBI Taxonomy" id="388278"/>
    <lineage>
        <taxon>Bacteria</taxon>
        <taxon>Pseudomonadati</taxon>
        <taxon>Pseudomonadota</taxon>
        <taxon>Gammaproteobacteria</taxon>
        <taxon>Vibrionales</taxon>
        <taxon>Vibrionaceae</taxon>
        <taxon>Photobacterium</taxon>
    </lineage>
</organism>
<dbReference type="Proteomes" id="UP000241222">
    <property type="component" value="Unassembled WGS sequence"/>
</dbReference>
<dbReference type="InterPro" id="IPR009056">
    <property type="entry name" value="Cyt_c-like_dom"/>
</dbReference>
<keyword evidence="1 4" id="KW-0349">Heme</keyword>
<protein>
    <recommendedName>
        <fullName evidence="6">Cytochrome c domain-containing protein</fullName>
    </recommendedName>
</protein>
<reference evidence="7 8" key="1">
    <citation type="submission" date="2018-03" db="EMBL/GenBank/DDBJ databases">
        <title>Whole genome sequencing of Histamine producing bacteria.</title>
        <authorList>
            <person name="Butler K."/>
        </authorList>
    </citation>
    <scope>NUCLEOTIDE SEQUENCE [LARGE SCALE GENOMIC DNA]</scope>
    <source>
        <strain evidence="7 8">JCM 13586</strain>
    </source>
</reference>
<evidence type="ECO:0000256" key="5">
    <source>
        <dbReference type="SAM" id="SignalP"/>
    </source>
</evidence>
<keyword evidence="3 4" id="KW-0408">Iron</keyword>
<evidence type="ECO:0000259" key="6">
    <source>
        <dbReference type="PROSITE" id="PS51007"/>
    </source>
</evidence>
<dbReference type="GO" id="GO:0046872">
    <property type="term" value="F:metal ion binding"/>
    <property type="evidence" value="ECO:0007669"/>
    <property type="project" value="UniProtKB-KW"/>
</dbReference>
<comment type="caution">
    <text evidence="7">The sequence shown here is derived from an EMBL/GenBank/DDBJ whole genome shotgun (WGS) entry which is preliminary data.</text>
</comment>
<evidence type="ECO:0000313" key="7">
    <source>
        <dbReference type="EMBL" id="PSU35816.1"/>
    </source>
</evidence>
<feature type="signal peptide" evidence="5">
    <location>
        <begin position="1"/>
        <end position="38"/>
    </location>
</feature>
<gene>
    <name evidence="7" type="ORF">C9I99_02010</name>
</gene>
<proteinExistence type="predicted"/>
<dbReference type="Pfam" id="PF13442">
    <property type="entry name" value="Cytochrome_CBB3"/>
    <property type="match status" value="1"/>
</dbReference>
<evidence type="ECO:0000256" key="2">
    <source>
        <dbReference type="ARBA" id="ARBA00022723"/>
    </source>
</evidence>
<feature type="chain" id="PRO_5015685004" description="Cytochrome c domain-containing protein" evidence="5">
    <location>
        <begin position="39"/>
        <end position="200"/>
    </location>
</feature>
<dbReference type="OrthoDB" id="9811281at2"/>
<accession>A0A2T3J3I8</accession>
<keyword evidence="8" id="KW-1185">Reference proteome</keyword>
<evidence type="ECO:0000256" key="3">
    <source>
        <dbReference type="ARBA" id="ARBA00023004"/>
    </source>
</evidence>
<dbReference type="SUPFAM" id="SSF46626">
    <property type="entry name" value="Cytochrome c"/>
    <property type="match status" value="1"/>
</dbReference>
<dbReference type="InterPro" id="IPR036909">
    <property type="entry name" value="Cyt_c-like_dom_sf"/>
</dbReference>
<dbReference type="EMBL" id="PYMH01000001">
    <property type="protein sequence ID" value="PSU35816.1"/>
    <property type="molecule type" value="Genomic_DNA"/>
</dbReference>
<name>A0A2T3J3I8_9GAMM</name>
<dbReference type="GO" id="GO:0020037">
    <property type="term" value="F:heme binding"/>
    <property type="evidence" value="ECO:0007669"/>
    <property type="project" value="InterPro"/>
</dbReference>
<keyword evidence="2 4" id="KW-0479">Metal-binding</keyword>
<dbReference type="GO" id="GO:0009055">
    <property type="term" value="F:electron transfer activity"/>
    <property type="evidence" value="ECO:0007669"/>
    <property type="project" value="InterPro"/>
</dbReference>
<dbReference type="PROSITE" id="PS51007">
    <property type="entry name" value="CYTC"/>
    <property type="match status" value="1"/>
</dbReference>
<feature type="domain" description="Cytochrome c" evidence="6">
    <location>
        <begin position="101"/>
        <end position="191"/>
    </location>
</feature>
<evidence type="ECO:0000256" key="1">
    <source>
        <dbReference type="ARBA" id="ARBA00022617"/>
    </source>
</evidence>